<sequence length="440" mass="46127">MALNIQMPQLGLTMKEGLIAEWKKKVGDPVAKGDVIFSVENDKATVDVEAQGSGILAAITVEEMVTVPVGTVVGLIAAAGEKIEAETAKVQAAQPGKADAPAASAAPVAPVKAVPLADHRSSADPSAVPAATTPAKAAALQQKTPPADGFVLASPLARQTAEALGINLAEIRGTGPEGAVVGRDLLRAEPASLPAYEKPKVPEKAASEITQPLAEDGKVIRLSKIQMISAERLTESWKTIPQFTLYDEAEAEAILELAAEFKQKGEPVSLTVILAKLLAHAAAAHPLVNGSWLGEGKVMSYSKVNVNIAMDTPEGLVVPVLRDCGGRGFKALGADMKALAEKAKTKSLSPRDYEGGTITLSNLGMFGIKRFRAIVNPPQTAIIAVGAISERLAPGEEELESYRAIEYSITADHRVVDGAYAARFMATLKSLIEDPFLLLL</sequence>
<accession>A0A644VXI4</accession>
<dbReference type="PANTHER" id="PTHR23151:SF90">
    <property type="entry name" value="DIHYDROLIPOYLLYSINE-RESIDUE ACETYLTRANSFERASE COMPONENT OF PYRUVATE DEHYDROGENASE COMPLEX, MITOCHONDRIAL-RELATED"/>
    <property type="match status" value="1"/>
</dbReference>
<keyword evidence="2" id="KW-0450">Lipoyl</keyword>
<comment type="caution">
    <text evidence="6">The sequence shown here is derived from an EMBL/GenBank/DDBJ whole genome shotgun (WGS) entry which is preliminary data.</text>
</comment>
<dbReference type="AlphaFoldDB" id="A0A644VXI4"/>
<dbReference type="Pfam" id="PF02817">
    <property type="entry name" value="E3_binding"/>
    <property type="match status" value="1"/>
</dbReference>
<dbReference type="EMBL" id="VSSQ01000458">
    <property type="protein sequence ID" value="MPL95202.1"/>
    <property type="molecule type" value="Genomic_DNA"/>
</dbReference>
<feature type="domain" description="Lipoyl-binding" evidence="4">
    <location>
        <begin position="2"/>
        <end position="77"/>
    </location>
</feature>
<dbReference type="InterPro" id="IPR003016">
    <property type="entry name" value="2-oxoA_DH_lipoyl-BS"/>
</dbReference>
<dbReference type="InterPro" id="IPR004167">
    <property type="entry name" value="PSBD"/>
</dbReference>
<dbReference type="EC" id="2.3.1.61" evidence="6"/>
<dbReference type="Pfam" id="PF00364">
    <property type="entry name" value="Biotin_lipoyl"/>
    <property type="match status" value="1"/>
</dbReference>
<dbReference type="Gene3D" id="3.30.559.10">
    <property type="entry name" value="Chloramphenicol acetyltransferase-like domain"/>
    <property type="match status" value="1"/>
</dbReference>
<organism evidence="6">
    <name type="scientific">bioreactor metagenome</name>
    <dbReference type="NCBI Taxonomy" id="1076179"/>
    <lineage>
        <taxon>unclassified sequences</taxon>
        <taxon>metagenomes</taxon>
        <taxon>ecological metagenomes</taxon>
    </lineage>
</organism>
<dbReference type="InterPro" id="IPR011053">
    <property type="entry name" value="Single_hybrid_motif"/>
</dbReference>
<dbReference type="GO" id="GO:0045254">
    <property type="term" value="C:pyruvate dehydrogenase complex"/>
    <property type="evidence" value="ECO:0007669"/>
    <property type="project" value="InterPro"/>
</dbReference>
<comment type="similarity">
    <text evidence="1">Belongs to the 2-oxoacid dehydrogenase family.</text>
</comment>
<evidence type="ECO:0000259" key="5">
    <source>
        <dbReference type="PROSITE" id="PS51826"/>
    </source>
</evidence>
<dbReference type="PROSITE" id="PS50968">
    <property type="entry name" value="BIOTINYL_LIPOYL"/>
    <property type="match status" value="1"/>
</dbReference>
<evidence type="ECO:0000313" key="6">
    <source>
        <dbReference type="EMBL" id="MPL95202.1"/>
    </source>
</evidence>
<dbReference type="InterPro" id="IPR045257">
    <property type="entry name" value="E2/Pdx1"/>
</dbReference>
<dbReference type="InterPro" id="IPR001078">
    <property type="entry name" value="2-oxoacid_DH_actylTfrase"/>
</dbReference>
<feature type="compositionally biased region" description="Low complexity" evidence="3">
    <location>
        <begin position="123"/>
        <end position="142"/>
    </location>
</feature>
<dbReference type="PANTHER" id="PTHR23151">
    <property type="entry name" value="DIHYDROLIPOAMIDE ACETYL/SUCCINYL-TRANSFERASE-RELATED"/>
    <property type="match status" value="1"/>
</dbReference>
<dbReference type="Gene3D" id="4.10.320.10">
    <property type="entry name" value="E3-binding domain"/>
    <property type="match status" value="1"/>
</dbReference>
<dbReference type="GO" id="GO:0006086">
    <property type="term" value="P:pyruvate decarboxylation to acetyl-CoA"/>
    <property type="evidence" value="ECO:0007669"/>
    <property type="project" value="InterPro"/>
</dbReference>
<evidence type="ECO:0000256" key="3">
    <source>
        <dbReference type="SAM" id="MobiDB-lite"/>
    </source>
</evidence>
<dbReference type="Gene3D" id="2.40.50.100">
    <property type="match status" value="1"/>
</dbReference>
<gene>
    <name evidence="6" type="primary">odhB</name>
    <name evidence="6" type="ORF">SDC9_41371</name>
</gene>
<proteinExistence type="inferred from homology"/>
<dbReference type="PROSITE" id="PS00189">
    <property type="entry name" value="LIPOYL"/>
    <property type="match status" value="1"/>
</dbReference>
<evidence type="ECO:0000256" key="1">
    <source>
        <dbReference type="ARBA" id="ARBA00007317"/>
    </source>
</evidence>
<dbReference type="SUPFAM" id="SSF47005">
    <property type="entry name" value="Peripheral subunit-binding domain of 2-oxo acid dehydrogenase complex"/>
    <property type="match status" value="1"/>
</dbReference>
<evidence type="ECO:0000259" key="4">
    <source>
        <dbReference type="PROSITE" id="PS50968"/>
    </source>
</evidence>
<dbReference type="InterPro" id="IPR000089">
    <property type="entry name" value="Biotin_lipoyl"/>
</dbReference>
<dbReference type="SUPFAM" id="SSF52777">
    <property type="entry name" value="CoA-dependent acyltransferases"/>
    <property type="match status" value="1"/>
</dbReference>
<protein>
    <submittedName>
        <fullName evidence="6">Dihydrolipoyllysine-residue succinyltransferase component of 2-oxoglutarate dehydrogenase complex</fullName>
        <ecNumber evidence="6">2.3.1.61</ecNumber>
    </submittedName>
</protein>
<feature type="region of interest" description="Disordered" evidence="3">
    <location>
        <begin position="116"/>
        <end position="142"/>
    </location>
</feature>
<dbReference type="PROSITE" id="PS51826">
    <property type="entry name" value="PSBD"/>
    <property type="match status" value="1"/>
</dbReference>
<name>A0A644VXI4_9ZZZZ</name>
<dbReference type="CDD" id="cd06849">
    <property type="entry name" value="lipoyl_domain"/>
    <property type="match status" value="1"/>
</dbReference>
<keyword evidence="6" id="KW-0808">Transferase</keyword>
<reference evidence="6" key="1">
    <citation type="submission" date="2019-08" db="EMBL/GenBank/DDBJ databases">
        <authorList>
            <person name="Kucharzyk K."/>
            <person name="Murdoch R.W."/>
            <person name="Higgins S."/>
            <person name="Loffler F."/>
        </authorList>
    </citation>
    <scope>NUCLEOTIDE SEQUENCE</scope>
</reference>
<dbReference type="Pfam" id="PF00198">
    <property type="entry name" value="2-oxoacid_dh"/>
    <property type="match status" value="1"/>
</dbReference>
<feature type="domain" description="Peripheral subunit-binding (PSBD)" evidence="5">
    <location>
        <begin position="152"/>
        <end position="189"/>
    </location>
</feature>
<dbReference type="InterPro" id="IPR036625">
    <property type="entry name" value="E3-bd_dom_sf"/>
</dbReference>
<keyword evidence="6" id="KW-0012">Acyltransferase</keyword>
<dbReference type="GO" id="GO:0004149">
    <property type="term" value="F:dihydrolipoyllysine-residue succinyltransferase activity"/>
    <property type="evidence" value="ECO:0007669"/>
    <property type="project" value="UniProtKB-EC"/>
</dbReference>
<dbReference type="SUPFAM" id="SSF51230">
    <property type="entry name" value="Single hybrid motif"/>
    <property type="match status" value="1"/>
</dbReference>
<evidence type="ECO:0000256" key="2">
    <source>
        <dbReference type="ARBA" id="ARBA00022823"/>
    </source>
</evidence>
<dbReference type="InterPro" id="IPR023213">
    <property type="entry name" value="CAT-like_dom_sf"/>
</dbReference>